<protein>
    <recommendedName>
        <fullName evidence="7">Endolytic murein transglycosylase</fullName>
        <ecNumber evidence="7">4.2.2.29</ecNumber>
    </recommendedName>
    <alternativeName>
        <fullName evidence="7">Peptidoglycan lytic transglycosylase</fullName>
    </alternativeName>
    <alternativeName>
        <fullName evidence="7">Peptidoglycan polymerization terminase</fullName>
    </alternativeName>
</protein>
<dbReference type="GO" id="GO:0071555">
    <property type="term" value="P:cell wall organization"/>
    <property type="evidence" value="ECO:0007669"/>
    <property type="project" value="UniProtKB-KW"/>
</dbReference>
<keyword evidence="1 7" id="KW-1003">Cell membrane</keyword>
<comment type="function">
    <text evidence="7">Functions as a peptidoglycan terminase that cleaves nascent peptidoglycan strands endolytically to terminate their elongation.</text>
</comment>
<dbReference type="PANTHER" id="PTHR30518:SF2">
    <property type="entry name" value="ENDOLYTIC MUREIN TRANSGLYCOSYLASE"/>
    <property type="match status" value="1"/>
</dbReference>
<dbReference type="PANTHER" id="PTHR30518">
    <property type="entry name" value="ENDOLYTIC MUREIN TRANSGLYCOSYLASE"/>
    <property type="match status" value="1"/>
</dbReference>
<dbReference type="EC" id="4.2.2.29" evidence="7"/>
<evidence type="ECO:0000256" key="3">
    <source>
        <dbReference type="ARBA" id="ARBA00022989"/>
    </source>
</evidence>
<evidence type="ECO:0000256" key="6">
    <source>
        <dbReference type="ARBA" id="ARBA00023316"/>
    </source>
</evidence>
<dbReference type="AlphaFoldDB" id="A0A1D8GPH4"/>
<comment type="subcellular location">
    <subcellularLocation>
        <location evidence="7">Cell membrane</location>
        <topology evidence="7">Single-pass membrane protein</topology>
    </subcellularLocation>
</comment>
<gene>
    <name evidence="7" type="primary">mltG</name>
    <name evidence="8" type="ORF">Gferi_26905</name>
</gene>
<proteinExistence type="inferred from homology"/>
<evidence type="ECO:0000313" key="8">
    <source>
        <dbReference type="EMBL" id="AOT72866.1"/>
    </source>
</evidence>
<keyword evidence="3 7" id="KW-1133">Transmembrane helix</keyword>
<organism evidence="8 9">
    <name type="scientific">Geosporobacter ferrireducens</name>
    <dbReference type="NCBI Taxonomy" id="1424294"/>
    <lineage>
        <taxon>Bacteria</taxon>
        <taxon>Bacillati</taxon>
        <taxon>Bacillota</taxon>
        <taxon>Clostridia</taxon>
        <taxon>Peptostreptococcales</taxon>
        <taxon>Thermotaleaceae</taxon>
        <taxon>Geosporobacter</taxon>
    </lineage>
</organism>
<evidence type="ECO:0000256" key="1">
    <source>
        <dbReference type="ARBA" id="ARBA00022475"/>
    </source>
</evidence>
<feature type="site" description="Important for catalytic activity" evidence="7">
    <location>
        <position position="234"/>
    </location>
</feature>
<evidence type="ECO:0000313" key="9">
    <source>
        <dbReference type="Proteomes" id="UP000095743"/>
    </source>
</evidence>
<evidence type="ECO:0000256" key="4">
    <source>
        <dbReference type="ARBA" id="ARBA00023136"/>
    </source>
</evidence>
<dbReference type="Proteomes" id="UP000095743">
    <property type="component" value="Chromosome"/>
</dbReference>
<dbReference type="HAMAP" id="MF_02065">
    <property type="entry name" value="MltG"/>
    <property type="match status" value="1"/>
</dbReference>
<keyword evidence="6 7" id="KW-0961">Cell wall biogenesis/degradation</keyword>
<dbReference type="STRING" id="1424294.Gferi_26905"/>
<keyword evidence="5 7" id="KW-0456">Lyase</keyword>
<name>A0A1D8GPH4_9FIRM</name>
<dbReference type="Gene3D" id="3.30.1490.480">
    <property type="entry name" value="Endolytic murein transglycosylase"/>
    <property type="match status" value="2"/>
</dbReference>
<dbReference type="InterPro" id="IPR003770">
    <property type="entry name" value="MLTG-like"/>
</dbReference>
<dbReference type="Pfam" id="PF02618">
    <property type="entry name" value="YceG"/>
    <property type="match status" value="1"/>
</dbReference>
<dbReference type="GO" id="GO:0008932">
    <property type="term" value="F:lytic endotransglycosylase activity"/>
    <property type="evidence" value="ECO:0007669"/>
    <property type="project" value="UniProtKB-UniRule"/>
</dbReference>
<dbReference type="RefSeq" id="WP_069981175.1">
    <property type="nucleotide sequence ID" value="NZ_CP017269.1"/>
</dbReference>
<comment type="similarity">
    <text evidence="7">Belongs to the transglycosylase MltG family.</text>
</comment>
<dbReference type="EMBL" id="CP017269">
    <property type="protein sequence ID" value="AOT72866.1"/>
    <property type="molecule type" value="Genomic_DNA"/>
</dbReference>
<accession>A0A1D8GPH4</accession>
<evidence type="ECO:0000256" key="5">
    <source>
        <dbReference type="ARBA" id="ARBA00023239"/>
    </source>
</evidence>
<evidence type="ECO:0000256" key="2">
    <source>
        <dbReference type="ARBA" id="ARBA00022692"/>
    </source>
</evidence>
<dbReference type="GO" id="GO:0005886">
    <property type="term" value="C:plasma membrane"/>
    <property type="evidence" value="ECO:0007669"/>
    <property type="project" value="UniProtKB-SubCell"/>
</dbReference>
<feature type="transmembrane region" description="Helical" evidence="7">
    <location>
        <begin position="16"/>
        <end position="36"/>
    </location>
</feature>
<comment type="catalytic activity">
    <reaction evidence="7">
        <text>a peptidoglycan chain = a peptidoglycan chain with N-acetyl-1,6-anhydromuramyl-[peptide] at the reducing end + a peptidoglycan chain with N-acetylglucosamine at the non-reducing end.</text>
        <dbReference type="EC" id="4.2.2.29"/>
    </reaction>
</comment>
<keyword evidence="4 7" id="KW-0472">Membrane</keyword>
<dbReference type="KEGG" id="gfe:Gferi_26905"/>
<sequence>MNSSTRKHRKKKYKTYILLFIAAILATPLGLFYSFGKLIQPVEAYSNSTISIEIPSGASTAKIARLLKDNNLIKNDFAFRILSRLSKSDGKMQAGKYVLRNDMDAKSIIQALVAGDVTHDAVKFTIPEGFEFNQIANRLAGNELIDREKFVQLANFGDFNYKFLEGIPKGENRLEGFLFPDTYQVAKGSSEEEILKKMLDRFNQVFQESYYQRAKELNMSVNEVITLASVIEREAKLDNERPLVSSVFHNRIKSGMLLQSCATVQYILGERKENLTLKDIETDSPYNTYKYQGLPPKPIASPGKPSIEAALYPEKTDYLYFVVSKNGEHTFSRTYKEHLNAKNGN</sequence>
<evidence type="ECO:0000256" key="7">
    <source>
        <dbReference type="HAMAP-Rule" id="MF_02065"/>
    </source>
</evidence>
<dbReference type="Gene3D" id="3.30.160.60">
    <property type="entry name" value="Classic Zinc Finger"/>
    <property type="match status" value="1"/>
</dbReference>
<dbReference type="GO" id="GO:0009252">
    <property type="term" value="P:peptidoglycan biosynthetic process"/>
    <property type="evidence" value="ECO:0007669"/>
    <property type="project" value="UniProtKB-UniRule"/>
</dbReference>
<keyword evidence="9" id="KW-1185">Reference proteome</keyword>
<reference evidence="8 9" key="1">
    <citation type="submission" date="2016-09" db="EMBL/GenBank/DDBJ databases">
        <title>Genomic analysis reveals versatility of anaerobic energy metabolism of Geosporobacter ferrireducens IRF9 of phylum Firmicutes.</title>
        <authorList>
            <person name="Kim S.-J."/>
        </authorList>
    </citation>
    <scope>NUCLEOTIDE SEQUENCE [LARGE SCALE GENOMIC DNA]</scope>
    <source>
        <strain evidence="8 9">IRF9</strain>
    </source>
</reference>
<dbReference type="CDD" id="cd08010">
    <property type="entry name" value="MltG_like"/>
    <property type="match status" value="1"/>
</dbReference>
<dbReference type="NCBIfam" id="TIGR00247">
    <property type="entry name" value="endolytic transglycosylase MltG"/>
    <property type="match status" value="1"/>
</dbReference>
<keyword evidence="2 7" id="KW-0812">Transmembrane</keyword>